<dbReference type="NCBIfam" id="NF003282">
    <property type="entry name" value="PRK04282.1-1"/>
    <property type="match status" value="1"/>
</dbReference>
<accession>A0A062V257</accession>
<sequence>MSLSDEVMTELRKDYIYNLMVKGEREDGRAFDQYREITIDTNVIERAEGSARVQLGDTLLVVGVKIQPGAPFPDTPDQGVIITNLELIPLASPVFEAGPPREDAIELARVVDRGVRESGAIDLSKLCITPGEKVWMVFIDVHVLDDGGNIMDAAALGAIASLLTAKVPAKRFNIGEEDMDVPMRDVPVSITAVDIGGTIMLDPSLDEESIAGTKLTVTSNQEGAISAMQKSGVHPLTTEQISYIVDIAIDKAKEIREKFLVI</sequence>
<evidence type="ECO:0000256" key="1">
    <source>
        <dbReference type="ARBA" id="ARBA00004496"/>
    </source>
</evidence>
<dbReference type="Pfam" id="PF01138">
    <property type="entry name" value="RNase_PH"/>
    <property type="match status" value="1"/>
</dbReference>
<evidence type="ECO:0000313" key="7">
    <source>
        <dbReference type="EMBL" id="KCZ70723.1"/>
    </source>
</evidence>
<keyword evidence="2 4" id="KW-0963">Cytoplasm</keyword>
<evidence type="ECO:0000256" key="3">
    <source>
        <dbReference type="ARBA" id="ARBA00022835"/>
    </source>
</evidence>
<name>A0A062V257_9EURY</name>
<dbReference type="EMBL" id="JMIY01000007">
    <property type="protein sequence ID" value="KCZ70723.1"/>
    <property type="molecule type" value="Genomic_DNA"/>
</dbReference>
<dbReference type="AlphaFoldDB" id="A0A062V257"/>
<dbReference type="GO" id="GO:0016075">
    <property type="term" value="P:rRNA catabolic process"/>
    <property type="evidence" value="ECO:0007669"/>
    <property type="project" value="TreeGrafter"/>
</dbReference>
<dbReference type="SUPFAM" id="SSF54211">
    <property type="entry name" value="Ribosomal protein S5 domain 2-like"/>
    <property type="match status" value="1"/>
</dbReference>
<gene>
    <name evidence="4" type="primary">rrp42</name>
    <name evidence="7" type="ORF">ANME2D_02747</name>
</gene>
<keyword evidence="3 4" id="KW-0271">Exosome</keyword>
<evidence type="ECO:0000313" key="8">
    <source>
        <dbReference type="Proteomes" id="UP000027153"/>
    </source>
</evidence>
<dbReference type="FunFam" id="3.30.230.70:FF:000017">
    <property type="entry name" value="Exosome complex component Rrp42"/>
    <property type="match status" value="1"/>
</dbReference>
<organism evidence="7 8">
    <name type="scientific">Candidatus Methanoperedens nitratireducens</name>
    <dbReference type="NCBI Taxonomy" id="1392998"/>
    <lineage>
        <taxon>Archaea</taxon>
        <taxon>Methanobacteriati</taxon>
        <taxon>Methanobacteriota</taxon>
        <taxon>Stenosarchaea group</taxon>
        <taxon>Methanomicrobia</taxon>
        <taxon>Methanosarcinales</taxon>
        <taxon>ANME-2 cluster</taxon>
        <taxon>Candidatus Methanoperedentaceae</taxon>
        <taxon>Candidatus Methanoperedens</taxon>
    </lineage>
</organism>
<dbReference type="GO" id="GO:0035925">
    <property type="term" value="F:mRNA 3'-UTR AU-rich region binding"/>
    <property type="evidence" value="ECO:0007669"/>
    <property type="project" value="TreeGrafter"/>
</dbReference>
<evidence type="ECO:0000259" key="6">
    <source>
        <dbReference type="Pfam" id="PF03725"/>
    </source>
</evidence>
<dbReference type="GO" id="GO:0000177">
    <property type="term" value="C:cytoplasmic exosome (RNase complex)"/>
    <property type="evidence" value="ECO:0007669"/>
    <property type="project" value="TreeGrafter"/>
</dbReference>
<comment type="subunit">
    <text evidence="4">Component of the archaeal exosome complex. Forms a hexameric ring-like arrangement composed of 3 Rrp41-Rrp42 heterodimers. The hexameric ring associates with a trimer of Rrp4 and/or Csl4 subunits.</text>
</comment>
<comment type="subcellular location">
    <subcellularLocation>
        <location evidence="1 4">Cytoplasm</location>
    </subcellularLocation>
</comment>
<evidence type="ECO:0000256" key="2">
    <source>
        <dbReference type="ARBA" id="ARBA00022490"/>
    </source>
</evidence>
<dbReference type="PANTHER" id="PTHR11097:SF8">
    <property type="entry name" value="EXOSOME COMPLEX COMPONENT RRP42"/>
    <property type="match status" value="1"/>
</dbReference>
<dbReference type="PANTHER" id="PTHR11097">
    <property type="entry name" value="EXOSOME COMPLEX EXONUCLEASE RIBOSOMAL RNA PROCESSING PROTEIN"/>
    <property type="match status" value="1"/>
</dbReference>
<dbReference type="HAMAP" id="MF_00622">
    <property type="entry name" value="Exosome_Rrp42"/>
    <property type="match status" value="1"/>
</dbReference>
<dbReference type="InterPro" id="IPR015847">
    <property type="entry name" value="ExoRNase_PH_dom2"/>
</dbReference>
<comment type="function">
    <text evidence="4">Non-catalytic component of the exosome, which is a complex involved in RNA degradation. Contributes to the structuring of the Rrp41 active site.</text>
</comment>
<dbReference type="InterPro" id="IPR001247">
    <property type="entry name" value="ExoRNase_PH_dom1"/>
</dbReference>
<evidence type="ECO:0000256" key="4">
    <source>
        <dbReference type="HAMAP-Rule" id="MF_00622"/>
    </source>
</evidence>
<dbReference type="CDD" id="cd11365">
    <property type="entry name" value="RNase_PH_archRRP42"/>
    <property type="match status" value="1"/>
</dbReference>
<reference evidence="7 8" key="1">
    <citation type="journal article" date="2013" name="Nature">
        <title>Anaerobic oxidation of methane coupled to nitrate reduction in a novel archaeal lineage.</title>
        <authorList>
            <person name="Haroon M.F."/>
            <person name="Hu S."/>
            <person name="Shi Y."/>
            <person name="Imelfort M."/>
            <person name="Keller J."/>
            <person name="Hugenholtz P."/>
            <person name="Yuan Z."/>
            <person name="Tyson G.W."/>
        </authorList>
    </citation>
    <scope>NUCLEOTIDE SEQUENCE [LARGE SCALE GENOMIC DNA]</scope>
    <source>
        <strain evidence="7 8">ANME-2d</strain>
    </source>
</reference>
<comment type="caution">
    <text evidence="7">The sequence shown here is derived from an EMBL/GenBank/DDBJ whole genome shotgun (WGS) entry which is preliminary data.</text>
</comment>
<dbReference type="InterPro" id="IPR020869">
    <property type="entry name" value="Rrp42_archaea"/>
</dbReference>
<proteinExistence type="inferred from homology"/>
<dbReference type="InterPro" id="IPR036345">
    <property type="entry name" value="ExoRNase_PH_dom2_sf"/>
</dbReference>
<dbReference type="InterPro" id="IPR020568">
    <property type="entry name" value="Ribosomal_Su5_D2-typ_SF"/>
</dbReference>
<dbReference type="RefSeq" id="WP_198527433.1">
    <property type="nucleotide sequence ID" value="NZ_JMIY01000007.1"/>
</dbReference>
<dbReference type="Pfam" id="PF03725">
    <property type="entry name" value="RNase_PH_C"/>
    <property type="match status" value="1"/>
</dbReference>
<keyword evidence="8" id="KW-1185">Reference proteome</keyword>
<feature type="domain" description="Exoribonuclease phosphorolytic" evidence="5">
    <location>
        <begin position="33"/>
        <end position="168"/>
    </location>
</feature>
<protein>
    <recommendedName>
        <fullName evidence="4">Exosome complex component Rrp42</fullName>
    </recommendedName>
</protein>
<dbReference type="PATRIC" id="fig|1392998.3.peg.3049"/>
<feature type="domain" description="Exoribonuclease phosphorolytic" evidence="6">
    <location>
        <begin position="185"/>
        <end position="250"/>
    </location>
</feature>
<comment type="similarity">
    <text evidence="4">Belongs to the RNase PH family. Rrp42 subfamily.</text>
</comment>
<dbReference type="OrthoDB" id="30932at2157"/>
<dbReference type="InterPro" id="IPR050590">
    <property type="entry name" value="Exosome_comp_Rrp42_subfam"/>
</dbReference>
<evidence type="ECO:0000259" key="5">
    <source>
        <dbReference type="Pfam" id="PF01138"/>
    </source>
</evidence>
<dbReference type="Proteomes" id="UP000027153">
    <property type="component" value="Unassembled WGS sequence"/>
</dbReference>
<dbReference type="SUPFAM" id="SSF55666">
    <property type="entry name" value="Ribonuclease PH domain 2-like"/>
    <property type="match status" value="1"/>
</dbReference>
<dbReference type="Gene3D" id="3.30.230.70">
    <property type="entry name" value="GHMP Kinase, N-terminal domain"/>
    <property type="match status" value="1"/>
</dbReference>
<dbReference type="InterPro" id="IPR027408">
    <property type="entry name" value="PNPase/RNase_PH_dom_sf"/>
</dbReference>